<dbReference type="Gene3D" id="3.40.50.150">
    <property type="entry name" value="Vaccinia Virus protein VP39"/>
    <property type="match status" value="1"/>
</dbReference>
<dbReference type="InterPro" id="IPR029063">
    <property type="entry name" value="SAM-dependent_MTases_sf"/>
</dbReference>
<dbReference type="PANTHER" id="PTHR43397">
    <property type="entry name" value="ERGOTHIONEINE BIOSYNTHESIS PROTEIN 1"/>
    <property type="match status" value="1"/>
</dbReference>
<comment type="caution">
    <text evidence="4">The sequence shown here is derived from an EMBL/GenBank/DDBJ whole genome shotgun (WGS) entry which is preliminary data.</text>
</comment>
<keyword evidence="1" id="KW-0489">Methyltransferase</keyword>
<evidence type="ECO:0000256" key="1">
    <source>
        <dbReference type="ARBA" id="ARBA00022603"/>
    </source>
</evidence>
<dbReference type="InterPro" id="IPR051128">
    <property type="entry name" value="EgtD_Methyltrsf_superfamily"/>
</dbReference>
<name>A0A9N9EHJ1_9GLOM</name>
<dbReference type="Pfam" id="PF10017">
    <property type="entry name" value="Methyltransf_33"/>
    <property type="match status" value="1"/>
</dbReference>
<sequence>VPSIVLYDDRGLQIYDQLTYTDEYYLTNFEINILNKKVDQITDYIASDSTVIELGAG</sequence>
<accession>A0A9N9EHJ1</accession>
<evidence type="ECO:0000313" key="4">
    <source>
        <dbReference type="EMBL" id="CAG8674245.1"/>
    </source>
</evidence>
<organism evidence="4 5">
    <name type="scientific">Racocetra fulgida</name>
    <dbReference type="NCBI Taxonomy" id="60492"/>
    <lineage>
        <taxon>Eukaryota</taxon>
        <taxon>Fungi</taxon>
        <taxon>Fungi incertae sedis</taxon>
        <taxon>Mucoromycota</taxon>
        <taxon>Glomeromycotina</taxon>
        <taxon>Glomeromycetes</taxon>
        <taxon>Diversisporales</taxon>
        <taxon>Gigasporaceae</taxon>
        <taxon>Racocetra</taxon>
    </lineage>
</organism>
<dbReference type="InterPro" id="IPR019257">
    <property type="entry name" value="MeTrfase_dom"/>
</dbReference>
<dbReference type="EMBL" id="CAJVPZ010016542">
    <property type="protein sequence ID" value="CAG8674245.1"/>
    <property type="molecule type" value="Genomic_DNA"/>
</dbReference>
<protein>
    <submittedName>
        <fullName evidence="4">12308_t:CDS:1</fullName>
    </submittedName>
</protein>
<dbReference type="GO" id="GO:0008168">
    <property type="term" value="F:methyltransferase activity"/>
    <property type="evidence" value="ECO:0007669"/>
    <property type="project" value="UniProtKB-KW"/>
</dbReference>
<dbReference type="OrthoDB" id="2420383at2759"/>
<dbReference type="Proteomes" id="UP000789396">
    <property type="component" value="Unassembled WGS sequence"/>
</dbReference>
<evidence type="ECO:0000259" key="3">
    <source>
        <dbReference type="Pfam" id="PF10017"/>
    </source>
</evidence>
<gene>
    <name evidence="4" type="ORF">RFULGI_LOCUS9355</name>
</gene>
<keyword evidence="2" id="KW-0808">Transferase</keyword>
<dbReference type="GO" id="GO:0032259">
    <property type="term" value="P:methylation"/>
    <property type="evidence" value="ECO:0007669"/>
    <property type="project" value="UniProtKB-KW"/>
</dbReference>
<dbReference type="PANTHER" id="PTHR43397:SF1">
    <property type="entry name" value="ERGOTHIONEINE BIOSYNTHESIS PROTEIN 1"/>
    <property type="match status" value="1"/>
</dbReference>
<reference evidence="4" key="1">
    <citation type="submission" date="2021-06" db="EMBL/GenBank/DDBJ databases">
        <authorList>
            <person name="Kallberg Y."/>
            <person name="Tangrot J."/>
            <person name="Rosling A."/>
        </authorList>
    </citation>
    <scope>NUCLEOTIDE SEQUENCE</scope>
    <source>
        <strain evidence="4">IN212</strain>
    </source>
</reference>
<evidence type="ECO:0000313" key="5">
    <source>
        <dbReference type="Proteomes" id="UP000789396"/>
    </source>
</evidence>
<keyword evidence="5" id="KW-1185">Reference proteome</keyword>
<dbReference type="AlphaFoldDB" id="A0A9N9EHJ1"/>
<proteinExistence type="predicted"/>
<evidence type="ECO:0000256" key="2">
    <source>
        <dbReference type="ARBA" id="ARBA00022679"/>
    </source>
</evidence>
<feature type="non-terminal residue" evidence="4">
    <location>
        <position position="1"/>
    </location>
</feature>
<feature type="domain" description="Histidine-specific methyltransferase SAM-dependent" evidence="3">
    <location>
        <begin position="2"/>
        <end position="57"/>
    </location>
</feature>